<reference evidence="1 2" key="1">
    <citation type="submission" date="2016-11" db="EMBL/GenBank/DDBJ databases">
        <authorList>
            <person name="Jaros S."/>
            <person name="Januszkiewicz K."/>
            <person name="Wedrychowicz H."/>
        </authorList>
    </citation>
    <scope>NUCLEOTIDE SEQUENCE [LARGE SCALE GENOMIC DNA]</scope>
    <source>
        <strain evidence="1 2">DSM 45627</strain>
    </source>
</reference>
<dbReference type="STRING" id="1206085.SAMN05443575_1989"/>
<sequence>MRTDRRRPRRKRLSAQLIARVDVYSPQGELYYVNVVRNAPLAGAGELAMGSDLGSVAQYLGRNLEAWGDTGWKITVDAPATSFRSARTLFVMPVSAKAILIEVTEVVVAAVARGDCLWPDD</sequence>
<protein>
    <submittedName>
        <fullName evidence="1">Uncharacterized protein</fullName>
    </submittedName>
</protein>
<keyword evidence="2" id="KW-1185">Reference proteome</keyword>
<gene>
    <name evidence="1" type="ORF">SAMN05443575_1989</name>
</gene>
<evidence type="ECO:0000313" key="1">
    <source>
        <dbReference type="EMBL" id="SHG31207.1"/>
    </source>
</evidence>
<evidence type="ECO:0000313" key="2">
    <source>
        <dbReference type="Proteomes" id="UP000186132"/>
    </source>
</evidence>
<organism evidence="1 2">
    <name type="scientific">Jatrophihabitans endophyticus</name>
    <dbReference type="NCBI Taxonomy" id="1206085"/>
    <lineage>
        <taxon>Bacteria</taxon>
        <taxon>Bacillati</taxon>
        <taxon>Actinomycetota</taxon>
        <taxon>Actinomycetes</taxon>
        <taxon>Jatrophihabitantales</taxon>
        <taxon>Jatrophihabitantaceae</taxon>
        <taxon>Jatrophihabitans</taxon>
    </lineage>
</organism>
<proteinExistence type="predicted"/>
<name>A0A1M5ISB3_9ACTN</name>
<dbReference type="EMBL" id="FQVU01000002">
    <property type="protein sequence ID" value="SHG31207.1"/>
    <property type="molecule type" value="Genomic_DNA"/>
</dbReference>
<dbReference type="AlphaFoldDB" id="A0A1M5ISB3"/>
<accession>A0A1M5ISB3</accession>
<dbReference type="Proteomes" id="UP000186132">
    <property type="component" value="Unassembled WGS sequence"/>
</dbReference>